<feature type="transmembrane region" description="Helical" evidence="12">
    <location>
        <begin position="1224"/>
        <end position="1245"/>
    </location>
</feature>
<evidence type="ECO:0000259" key="13">
    <source>
        <dbReference type="Pfam" id="PF00122"/>
    </source>
</evidence>
<dbReference type="InterPro" id="IPR059000">
    <property type="entry name" value="ATPase_P-type_domA"/>
</dbReference>
<feature type="transmembrane region" description="Helical" evidence="12">
    <location>
        <begin position="748"/>
        <end position="770"/>
    </location>
</feature>
<dbReference type="PANTHER" id="PTHR45630">
    <property type="entry name" value="CATION-TRANSPORTING ATPASE-RELATED"/>
    <property type="match status" value="1"/>
</dbReference>
<dbReference type="SUPFAM" id="SSF81665">
    <property type="entry name" value="Calcium ATPase, transmembrane domain M"/>
    <property type="match status" value="1"/>
</dbReference>
<feature type="transmembrane region" description="Helical" evidence="12">
    <location>
        <begin position="486"/>
        <end position="503"/>
    </location>
</feature>
<dbReference type="Gene3D" id="3.40.1110.10">
    <property type="entry name" value="Calcium-transporting ATPase, cytoplasmic domain N"/>
    <property type="match status" value="1"/>
</dbReference>
<evidence type="ECO:0000256" key="11">
    <source>
        <dbReference type="SAM" id="MobiDB-lite"/>
    </source>
</evidence>
<comment type="similarity">
    <text evidence="2">Belongs to the cation transport ATPase (P-type) (TC 3.A.3) family. Type V subfamily.</text>
</comment>
<feature type="transmembrane region" description="Helical" evidence="12">
    <location>
        <begin position="1460"/>
        <end position="1483"/>
    </location>
</feature>
<dbReference type="Gene3D" id="2.70.150.10">
    <property type="entry name" value="Calcium-transporting ATPase, cytoplasmic transduction domain A"/>
    <property type="match status" value="1"/>
</dbReference>
<feature type="transmembrane region" description="Helical" evidence="12">
    <location>
        <begin position="1302"/>
        <end position="1329"/>
    </location>
</feature>
<feature type="transmembrane region" description="Helical" evidence="12">
    <location>
        <begin position="721"/>
        <end position="742"/>
    </location>
</feature>
<evidence type="ECO:0000256" key="9">
    <source>
        <dbReference type="ARBA" id="ARBA00022989"/>
    </source>
</evidence>
<reference evidence="14 15" key="1">
    <citation type="journal article" date="2016" name="Mol. Biol. Evol.">
        <title>Genome-Wide Survey of Gut Fungi (Harpellales) Reveals the First Horizontally Transferred Ubiquitin Gene from a Mosquito Host.</title>
        <authorList>
            <person name="Wang Y."/>
            <person name="White M.M."/>
            <person name="Kvist S."/>
            <person name="Moncalvo J.M."/>
        </authorList>
    </citation>
    <scope>NUCLEOTIDE SEQUENCE [LARGE SCALE GENOMIC DNA]</scope>
    <source>
        <strain evidence="14 15">ALG-7-W6</strain>
    </source>
</reference>
<evidence type="ECO:0000256" key="2">
    <source>
        <dbReference type="ARBA" id="ARBA00006000"/>
    </source>
</evidence>
<sequence length="1504" mass="170169">MIYSTVLKRLGIFFAFELFLGTYGFPAFNTPNTHDVNGNACPLITRIDLQCPILCAKRASLCPDSLNPLASCPNGLIRCLDGDCHSDCMGILNPCYCGYSEDELGPSKYIACATYSSTVSVENYNPSIKESQIQLSCARAWELVPSNITDIDISDYIPDWSMENSSDLEFLTCPIPPEPEFDYSSSMFVWFYSIIGFAISTNLLWFAFKSFSEKNEKGFCQSYISSEISDSSSNTEEKAMIFIGYKDNILGTGLFIFAQLFSLGWFVLLLVIVLDYYGKITGVAYGVFLTSNKSMAVFIFVWHISAIWFSICTGLKDKIRNYYRLRSLLSISSFIQVSEKKESIIMTQSKNTLVLRMRAFDDFLKKYFKFDSNITTCKVFLEEKQGFNSSSKYFEYHCMRFVLDNDGTFQNKDKFLGSSHMELLNLKDGLTTEEAAQTFSYIGENFVKVDVPTFKKALFDEFVTYFYLYQMMCLWVWFYFNYYKMGLVQLSVILLSAVYKAYLRVKSENRIKILAEQEDNCLVKRDGHWKKISSKLLVPGDVISIRNGMQLTCDGAVIKGEVILDESSLTGEAMPVRKFPLKYDNIPFEKMTSGKLYTVYAGTHVLQCSSDSNEHTATNNSSENLISEEVGKVSFNSSKATENFENPSSSVKPKHETTQVSEKEMKATSEDFEKSPQFNSDDISVQILVLSTRVNTNKGLMIQKIMFPSEYSFVFNEHLKIVIPILLIWGAIGFSLTIWLMGHDLTSWFYGIFIISQILSPLLPAAFVIGQSVAASRLNKLNIFCIDLPRIMVAGKVKIFCFDKTGTLTKEGLEFNGAQEIELFSPSGKSEPEFKPHQEDIYLLSSTSQIGLASCHAVTTVGETLIGNPVDVEQFRATDWEILKKLPSNSNSQDYYLDTLISPYLETAPNTTGSPRKIVHIVKRFEFEHSRQSMSVAILDPDTNHVHVYVKGSFEKLKKTSLLSSIPQNFDLETSKWASEGCYLLAMAHKDLGVIEDLSSLNNMSREFMESDCSLILLLMFRNKLKDDTAAALHELRKGNTRCVMITGDNALTGIHIAKTSGMVSENSRVILGDMESMNKDDKKVLVWRDSETREIVRDIDEILLSDDMSIKFNEEKIGDVISRRTANIELAVTSASFDYLVSNNLIRKYLLDIRIFSRMTPEGKVTAVKLHMERAVTGMCGDGGNDCGALRASHVGIALSESDASIVSPFSTSDRSIFSCVKLLIHGRTALSTSFAAYKFLIMYGETMAWLELFQFYFSVIVPESIWIFIDSFIAVGLLFSLTQSKPSKSLAPFRPTARLLGFNTLVSTIGQVLINFIGVVLIFVILYRQSWFRCHEFDSKDIDTSLWWLLGDNYEAETLSILLLTQFINAAGVFNIGYKYRQTWIKNYLLVFLYSLFMAIVSYVCLADPNWLGCLFRINCGDPDVLVELGYKRPSFRISTYNSPIGHNVFPKEYRTKFWFFAFANVMIVFLFEYLIVLGPVGRFLRKRFSKSPSTSVDLVKL</sequence>
<comment type="caution">
    <text evidence="14">The sequence shown here is derived from an EMBL/GenBank/DDBJ whole genome shotgun (WGS) entry which is preliminary data.</text>
</comment>
<organism evidence="14 15">
    <name type="scientific">Smittium mucronatum</name>
    <dbReference type="NCBI Taxonomy" id="133383"/>
    <lineage>
        <taxon>Eukaryota</taxon>
        <taxon>Fungi</taxon>
        <taxon>Fungi incertae sedis</taxon>
        <taxon>Zoopagomycota</taxon>
        <taxon>Kickxellomycotina</taxon>
        <taxon>Harpellomycetes</taxon>
        <taxon>Harpellales</taxon>
        <taxon>Legeriomycetaceae</taxon>
        <taxon>Smittium</taxon>
    </lineage>
</organism>
<evidence type="ECO:0000256" key="3">
    <source>
        <dbReference type="ARBA" id="ARBA00022692"/>
    </source>
</evidence>
<dbReference type="GO" id="GO:0046872">
    <property type="term" value="F:metal ion binding"/>
    <property type="evidence" value="ECO:0007669"/>
    <property type="project" value="UniProtKB-KW"/>
</dbReference>
<evidence type="ECO:0000256" key="5">
    <source>
        <dbReference type="ARBA" id="ARBA00022741"/>
    </source>
</evidence>
<keyword evidence="7" id="KW-0460">Magnesium</keyword>
<dbReference type="GO" id="GO:0016887">
    <property type="term" value="F:ATP hydrolysis activity"/>
    <property type="evidence" value="ECO:0007669"/>
    <property type="project" value="InterPro"/>
</dbReference>
<evidence type="ECO:0000256" key="12">
    <source>
        <dbReference type="SAM" id="Phobius"/>
    </source>
</evidence>
<dbReference type="SUPFAM" id="SSF56784">
    <property type="entry name" value="HAD-like"/>
    <property type="match status" value="1"/>
</dbReference>
<evidence type="ECO:0000256" key="4">
    <source>
        <dbReference type="ARBA" id="ARBA00022723"/>
    </source>
</evidence>
<keyword evidence="4" id="KW-0479">Metal-binding</keyword>
<feature type="transmembrane region" description="Helical" evidence="12">
    <location>
        <begin position="1257"/>
        <end position="1281"/>
    </location>
</feature>
<dbReference type="InterPro" id="IPR023298">
    <property type="entry name" value="ATPase_P-typ_TM_dom_sf"/>
</dbReference>
<feature type="transmembrane region" description="Helical" evidence="12">
    <location>
        <begin position="187"/>
        <end position="208"/>
    </location>
</feature>
<keyword evidence="8" id="KW-1278">Translocase</keyword>
<comment type="subcellular location">
    <subcellularLocation>
        <location evidence="1">Membrane</location>
        <topology evidence="1">Multi-pass membrane protein</topology>
    </subcellularLocation>
</comment>
<dbReference type="InterPro" id="IPR018303">
    <property type="entry name" value="ATPase_P-typ_P_site"/>
</dbReference>
<feature type="transmembrane region" description="Helical" evidence="12">
    <location>
        <begin position="462"/>
        <end position="480"/>
    </location>
</feature>
<feature type="transmembrane region" description="Helical" evidence="12">
    <location>
        <begin position="1360"/>
        <end position="1378"/>
    </location>
</feature>
<keyword evidence="6" id="KW-0067">ATP-binding</keyword>
<dbReference type="InterPro" id="IPR008250">
    <property type="entry name" value="ATPase_P-typ_transduc_dom_A_sf"/>
</dbReference>
<dbReference type="SUPFAM" id="SSF81653">
    <property type="entry name" value="Calcium ATPase, transduction domain A"/>
    <property type="match status" value="1"/>
</dbReference>
<dbReference type="InterPro" id="IPR023214">
    <property type="entry name" value="HAD_sf"/>
</dbReference>
<dbReference type="InterPro" id="IPR001757">
    <property type="entry name" value="P_typ_ATPase"/>
</dbReference>
<protein>
    <submittedName>
        <fullName evidence="14">Putative cation-transporting ATPase</fullName>
    </submittedName>
</protein>
<dbReference type="EMBL" id="LSSL01000730">
    <property type="protein sequence ID" value="OLY83835.1"/>
    <property type="molecule type" value="Genomic_DNA"/>
</dbReference>
<evidence type="ECO:0000313" key="15">
    <source>
        <dbReference type="Proteomes" id="UP000187455"/>
    </source>
</evidence>
<proteinExistence type="inferred from homology"/>
<keyword evidence="3 12" id="KW-0812">Transmembrane</keyword>
<dbReference type="SUPFAM" id="SSF81660">
    <property type="entry name" value="Metal cation-transporting ATPase, ATP-binding domain N"/>
    <property type="match status" value="1"/>
</dbReference>
<evidence type="ECO:0000256" key="1">
    <source>
        <dbReference type="ARBA" id="ARBA00004141"/>
    </source>
</evidence>
<keyword evidence="10 12" id="KW-0472">Membrane</keyword>
<gene>
    <name evidence="14" type="ORF">AYI68_g2013</name>
</gene>
<dbReference type="Proteomes" id="UP000187455">
    <property type="component" value="Unassembled WGS sequence"/>
</dbReference>
<dbReference type="GO" id="GO:0140358">
    <property type="term" value="F:P-type transmembrane transporter activity"/>
    <property type="evidence" value="ECO:0007669"/>
    <property type="project" value="InterPro"/>
</dbReference>
<dbReference type="SFLD" id="SFLDG00002">
    <property type="entry name" value="C1.7:_P-type_atpase_like"/>
    <property type="match status" value="1"/>
</dbReference>
<feature type="transmembrane region" description="Helical" evidence="12">
    <location>
        <begin position="294"/>
        <end position="315"/>
    </location>
</feature>
<evidence type="ECO:0000313" key="14">
    <source>
        <dbReference type="EMBL" id="OLY83835.1"/>
    </source>
</evidence>
<feature type="transmembrane region" description="Helical" evidence="12">
    <location>
        <begin position="249"/>
        <end position="274"/>
    </location>
</feature>
<evidence type="ECO:0000256" key="10">
    <source>
        <dbReference type="ARBA" id="ARBA00023136"/>
    </source>
</evidence>
<feature type="transmembrane region" description="Helical" evidence="12">
    <location>
        <begin position="1390"/>
        <end position="1408"/>
    </location>
</feature>
<keyword evidence="15" id="KW-1185">Reference proteome</keyword>
<dbReference type="InterPro" id="IPR044492">
    <property type="entry name" value="P_typ_ATPase_HD_dom"/>
</dbReference>
<dbReference type="SFLD" id="SFLDS00003">
    <property type="entry name" value="Haloacid_Dehalogenase"/>
    <property type="match status" value="1"/>
</dbReference>
<evidence type="ECO:0000256" key="7">
    <source>
        <dbReference type="ARBA" id="ARBA00022842"/>
    </source>
</evidence>
<keyword evidence="5" id="KW-0547">Nucleotide-binding</keyword>
<dbReference type="GO" id="GO:0005524">
    <property type="term" value="F:ATP binding"/>
    <property type="evidence" value="ECO:0007669"/>
    <property type="project" value="UniProtKB-KW"/>
</dbReference>
<dbReference type="InterPro" id="IPR006544">
    <property type="entry name" value="P-type_TPase_V"/>
</dbReference>
<evidence type="ECO:0000256" key="8">
    <source>
        <dbReference type="ARBA" id="ARBA00022967"/>
    </source>
</evidence>
<accession>A0A1R0H3X8</accession>
<dbReference type="Gene3D" id="1.20.1110.10">
    <property type="entry name" value="Calcium-transporting ATPase, transmembrane domain"/>
    <property type="match status" value="1"/>
</dbReference>
<feature type="region of interest" description="Disordered" evidence="11">
    <location>
        <begin position="639"/>
        <end position="674"/>
    </location>
</feature>
<dbReference type="Gene3D" id="3.40.50.1000">
    <property type="entry name" value="HAD superfamily/HAD-like"/>
    <property type="match status" value="2"/>
</dbReference>
<dbReference type="InterPro" id="IPR036412">
    <property type="entry name" value="HAD-like_sf"/>
</dbReference>
<dbReference type="InterPro" id="IPR023299">
    <property type="entry name" value="ATPase_P-typ_cyto_dom_N"/>
</dbReference>
<dbReference type="GO" id="GO:0016020">
    <property type="term" value="C:membrane"/>
    <property type="evidence" value="ECO:0007669"/>
    <property type="project" value="UniProtKB-SubCell"/>
</dbReference>
<dbReference type="Pfam" id="PF00122">
    <property type="entry name" value="E1-E2_ATPase"/>
    <property type="match status" value="1"/>
</dbReference>
<evidence type="ECO:0000256" key="6">
    <source>
        <dbReference type="ARBA" id="ARBA00022840"/>
    </source>
</evidence>
<feature type="compositionally biased region" description="Polar residues" evidence="11">
    <location>
        <begin position="639"/>
        <end position="651"/>
    </location>
</feature>
<dbReference type="PROSITE" id="PS00154">
    <property type="entry name" value="ATPASE_E1_E2"/>
    <property type="match status" value="1"/>
</dbReference>
<name>A0A1R0H3X8_9FUNG</name>
<dbReference type="PANTHER" id="PTHR45630:SF11">
    <property type="entry name" value="CATION-TRANSPORTING P-TYPE ATPASE N-TERMINAL DOMAIN-CONTAINING PROTEIN"/>
    <property type="match status" value="1"/>
</dbReference>
<dbReference type="SFLD" id="SFLDF00027">
    <property type="entry name" value="p-type_atpase"/>
    <property type="match status" value="1"/>
</dbReference>
<feature type="compositionally biased region" description="Basic and acidic residues" evidence="11">
    <location>
        <begin position="653"/>
        <end position="674"/>
    </location>
</feature>
<feature type="domain" description="P-type ATPase A" evidence="13">
    <location>
        <begin position="518"/>
        <end position="607"/>
    </location>
</feature>
<dbReference type="NCBIfam" id="TIGR01494">
    <property type="entry name" value="ATPase_P-type"/>
    <property type="match status" value="1"/>
</dbReference>
<dbReference type="OrthoDB" id="48943at2759"/>
<dbReference type="GO" id="GO:0019829">
    <property type="term" value="F:ATPase-coupled monoatomic cation transmembrane transporter activity"/>
    <property type="evidence" value="ECO:0007669"/>
    <property type="project" value="TreeGrafter"/>
</dbReference>
<dbReference type="STRING" id="133383.A0A1R0H3X8"/>
<dbReference type="PRINTS" id="PR00119">
    <property type="entry name" value="CATATPASE"/>
</dbReference>
<keyword evidence="9 12" id="KW-1133">Transmembrane helix</keyword>